<organism evidence="1 2">
    <name type="scientific">Trifolium medium</name>
    <dbReference type="NCBI Taxonomy" id="97028"/>
    <lineage>
        <taxon>Eukaryota</taxon>
        <taxon>Viridiplantae</taxon>
        <taxon>Streptophyta</taxon>
        <taxon>Embryophyta</taxon>
        <taxon>Tracheophyta</taxon>
        <taxon>Spermatophyta</taxon>
        <taxon>Magnoliopsida</taxon>
        <taxon>eudicotyledons</taxon>
        <taxon>Gunneridae</taxon>
        <taxon>Pentapetalae</taxon>
        <taxon>rosids</taxon>
        <taxon>fabids</taxon>
        <taxon>Fabales</taxon>
        <taxon>Fabaceae</taxon>
        <taxon>Papilionoideae</taxon>
        <taxon>50 kb inversion clade</taxon>
        <taxon>NPAAA clade</taxon>
        <taxon>Hologalegina</taxon>
        <taxon>IRL clade</taxon>
        <taxon>Trifolieae</taxon>
        <taxon>Trifolium</taxon>
    </lineage>
</organism>
<evidence type="ECO:0000313" key="1">
    <source>
        <dbReference type="EMBL" id="MCI11340.1"/>
    </source>
</evidence>
<dbReference type="AlphaFoldDB" id="A0A392PIN0"/>
<sequence>MEECRRDNMEGLEQGWLWGDNMEDE</sequence>
<protein>
    <submittedName>
        <fullName evidence="1">Uncharacterized protein</fullName>
    </submittedName>
</protein>
<comment type="caution">
    <text evidence="1">The sequence shown here is derived from an EMBL/GenBank/DDBJ whole genome shotgun (WGS) entry which is preliminary data.</text>
</comment>
<accession>A0A392PIN0</accession>
<reference evidence="1 2" key="1">
    <citation type="journal article" date="2018" name="Front. Plant Sci.">
        <title>Red Clover (Trifolium pratense) and Zigzag Clover (T. medium) - A Picture of Genomic Similarities and Differences.</title>
        <authorList>
            <person name="Dluhosova J."/>
            <person name="Istvanek J."/>
            <person name="Nedelnik J."/>
            <person name="Repkova J."/>
        </authorList>
    </citation>
    <scope>NUCLEOTIDE SEQUENCE [LARGE SCALE GENOMIC DNA]</scope>
    <source>
        <strain evidence="2">cv. 10/8</strain>
        <tissue evidence="1">Leaf</tissue>
    </source>
</reference>
<feature type="non-terminal residue" evidence="1">
    <location>
        <position position="25"/>
    </location>
</feature>
<name>A0A392PIN0_9FABA</name>
<proteinExistence type="predicted"/>
<dbReference type="EMBL" id="LXQA010079782">
    <property type="protein sequence ID" value="MCI11340.1"/>
    <property type="molecule type" value="Genomic_DNA"/>
</dbReference>
<evidence type="ECO:0000313" key="2">
    <source>
        <dbReference type="Proteomes" id="UP000265520"/>
    </source>
</evidence>
<dbReference type="Proteomes" id="UP000265520">
    <property type="component" value="Unassembled WGS sequence"/>
</dbReference>
<keyword evidence="2" id="KW-1185">Reference proteome</keyword>